<sequence length="157" mass="18665">MKKIFFIIPLLFMSCIKKDITSIIIQDDQSSEVNLFKGEYTVHFMNKKDANYKFYITEDEITEIKDTYDDQNIKNYKNEFLITNDDEPIMMPASDMKYIISFSDDSKQTFTVKTDFIKNPLDKEKYKNLKIFIEKINKIIKSKKEIKNALKSDAKYM</sequence>
<dbReference type="RefSeq" id="WP_091475228.1">
    <property type="nucleotide sequence ID" value="NZ_FOJT01000003.1"/>
</dbReference>
<organism evidence="1 2">
    <name type="scientific">Flavobacterium swingsii</name>
    <dbReference type="NCBI Taxonomy" id="498292"/>
    <lineage>
        <taxon>Bacteria</taxon>
        <taxon>Pseudomonadati</taxon>
        <taxon>Bacteroidota</taxon>
        <taxon>Flavobacteriia</taxon>
        <taxon>Flavobacteriales</taxon>
        <taxon>Flavobacteriaceae</taxon>
        <taxon>Flavobacterium</taxon>
    </lineage>
</organism>
<dbReference type="EMBL" id="FOJT01000003">
    <property type="protein sequence ID" value="SFB01267.1"/>
    <property type="molecule type" value="Genomic_DNA"/>
</dbReference>
<evidence type="ECO:0000313" key="1">
    <source>
        <dbReference type="EMBL" id="SFB01267.1"/>
    </source>
</evidence>
<protein>
    <recommendedName>
        <fullName evidence="3">Lipoprotein</fullName>
    </recommendedName>
</protein>
<dbReference type="AlphaFoldDB" id="A0A1I0XKM8"/>
<accession>A0A1I0XKM8</accession>
<reference evidence="2" key="1">
    <citation type="submission" date="2016-10" db="EMBL/GenBank/DDBJ databases">
        <authorList>
            <person name="Varghese N."/>
            <person name="Submissions S."/>
        </authorList>
    </citation>
    <scope>NUCLEOTIDE SEQUENCE [LARGE SCALE GENOMIC DNA]</scope>
    <source>
        <strain evidence="2">DSM 21789</strain>
    </source>
</reference>
<dbReference type="STRING" id="498292.SAMN05660845_1304"/>
<gene>
    <name evidence="1" type="ORF">SAMN05660845_1304</name>
</gene>
<dbReference type="PROSITE" id="PS51257">
    <property type="entry name" value="PROKAR_LIPOPROTEIN"/>
    <property type="match status" value="1"/>
</dbReference>
<evidence type="ECO:0000313" key="2">
    <source>
        <dbReference type="Proteomes" id="UP000199604"/>
    </source>
</evidence>
<keyword evidence="2" id="KW-1185">Reference proteome</keyword>
<dbReference type="Proteomes" id="UP000199604">
    <property type="component" value="Unassembled WGS sequence"/>
</dbReference>
<name>A0A1I0XKM8_9FLAO</name>
<proteinExistence type="predicted"/>
<evidence type="ECO:0008006" key="3">
    <source>
        <dbReference type="Google" id="ProtNLM"/>
    </source>
</evidence>